<dbReference type="AlphaFoldDB" id="A0AAD8XKP8"/>
<name>A0AAD8XKP8_GLOAC</name>
<reference evidence="2" key="1">
    <citation type="submission" date="2021-12" db="EMBL/GenBank/DDBJ databases">
        <title>Comparative genomics, transcriptomics and evolutionary studies reveal genomic signatures of adaptation to plant cell wall in hemibiotrophic fungi.</title>
        <authorList>
            <consortium name="DOE Joint Genome Institute"/>
            <person name="Baroncelli R."/>
            <person name="Diaz J.F."/>
            <person name="Benocci T."/>
            <person name="Peng M."/>
            <person name="Battaglia E."/>
            <person name="Haridas S."/>
            <person name="Andreopoulos W."/>
            <person name="Labutti K."/>
            <person name="Pangilinan J."/>
            <person name="Floch G.L."/>
            <person name="Makela M.R."/>
            <person name="Henrissat B."/>
            <person name="Grigoriev I.V."/>
            <person name="Crouch J.A."/>
            <person name="De Vries R.P."/>
            <person name="Sukno S.A."/>
            <person name="Thon M.R."/>
        </authorList>
    </citation>
    <scope>NUCLEOTIDE SEQUENCE</scope>
    <source>
        <strain evidence="2">CBS 112980</strain>
    </source>
</reference>
<organism evidence="2 3">
    <name type="scientific">Glomerella acutata</name>
    <name type="common">Colletotrichum acutatum</name>
    <dbReference type="NCBI Taxonomy" id="27357"/>
    <lineage>
        <taxon>Eukaryota</taxon>
        <taxon>Fungi</taxon>
        <taxon>Dikarya</taxon>
        <taxon>Ascomycota</taxon>
        <taxon>Pezizomycotina</taxon>
        <taxon>Sordariomycetes</taxon>
        <taxon>Hypocreomycetidae</taxon>
        <taxon>Glomerellales</taxon>
        <taxon>Glomerellaceae</taxon>
        <taxon>Colletotrichum</taxon>
        <taxon>Colletotrichum acutatum species complex</taxon>
    </lineage>
</organism>
<dbReference type="Proteomes" id="UP001244207">
    <property type="component" value="Unassembled WGS sequence"/>
</dbReference>
<gene>
    <name evidence="2" type="ORF">BDZ83DRAFT_748575</name>
</gene>
<feature type="region of interest" description="Disordered" evidence="1">
    <location>
        <begin position="1"/>
        <end position="30"/>
    </location>
</feature>
<dbReference type="RefSeq" id="XP_060369179.1">
    <property type="nucleotide sequence ID" value="XM_060513633.1"/>
</dbReference>
<evidence type="ECO:0000313" key="2">
    <source>
        <dbReference type="EMBL" id="KAK1729124.1"/>
    </source>
</evidence>
<proteinExistence type="predicted"/>
<evidence type="ECO:0000313" key="3">
    <source>
        <dbReference type="Proteomes" id="UP001244207"/>
    </source>
</evidence>
<protein>
    <submittedName>
        <fullName evidence="2">Uncharacterized protein</fullName>
    </submittedName>
</protein>
<evidence type="ECO:0000256" key="1">
    <source>
        <dbReference type="SAM" id="MobiDB-lite"/>
    </source>
</evidence>
<sequence length="67" mass="7560">MAVNKDTGNRKTASTLLKPRGRPAKSSTENALVLRMEGPDSLMKMLEIPLLMNLQLQDSLLREHQRD</sequence>
<dbReference type="GeneID" id="85397531"/>
<dbReference type="EMBL" id="JAHMHS010000013">
    <property type="protein sequence ID" value="KAK1729124.1"/>
    <property type="molecule type" value="Genomic_DNA"/>
</dbReference>
<comment type="caution">
    <text evidence="2">The sequence shown here is derived from an EMBL/GenBank/DDBJ whole genome shotgun (WGS) entry which is preliminary data.</text>
</comment>
<keyword evidence="3" id="KW-1185">Reference proteome</keyword>
<accession>A0AAD8XKP8</accession>